<gene>
    <name evidence="1" type="ORF">C2134_02860</name>
</gene>
<accession>A0A2K4MSQ6</accession>
<comment type="caution">
    <text evidence="1">The sequence shown here is derived from an EMBL/GenBank/DDBJ whole genome shotgun (WGS) entry which is preliminary data.</text>
</comment>
<proteinExistence type="predicted"/>
<name>A0A2K4MSQ6_9NEIS</name>
<keyword evidence="2" id="KW-1185">Reference proteome</keyword>
<dbReference type="EMBL" id="PPTF01000013">
    <property type="protein sequence ID" value="POB00149.1"/>
    <property type="molecule type" value="Genomic_DNA"/>
</dbReference>
<dbReference type="RefSeq" id="WP_103317416.1">
    <property type="nucleotide sequence ID" value="NZ_PPTF01000013.1"/>
</dbReference>
<reference evidence="1 2" key="1">
    <citation type="submission" date="2018-01" db="EMBL/GenBank/DDBJ databases">
        <title>Genomic Sequence of Chromobacterium MWU13-2610 from wild cranberry bogs within the Cape Cod National Seashore.</title>
        <authorList>
            <person name="O'Hara-Hanley K."/>
            <person name="Soby S."/>
            <person name="Harrison A."/>
        </authorList>
    </citation>
    <scope>NUCLEOTIDE SEQUENCE [LARGE SCALE GENOMIC DNA]</scope>
    <source>
        <strain evidence="1 2">MWU13-2610</strain>
    </source>
</reference>
<organism evidence="1 2">
    <name type="scientific">Chromobacterium sinusclupearum</name>
    <dbReference type="NCBI Taxonomy" id="2077146"/>
    <lineage>
        <taxon>Bacteria</taxon>
        <taxon>Pseudomonadati</taxon>
        <taxon>Pseudomonadota</taxon>
        <taxon>Betaproteobacteria</taxon>
        <taxon>Neisseriales</taxon>
        <taxon>Chromobacteriaceae</taxon>
        <taxon>Chromobacterium</taxon>
    </lineage>
</organism>
<evidence type="ECO:0000313" key="2">
    <source>
        <dbReference type="Proteomes" id="UP000236416"/>
    </source>
</evidence>
<protein>
    <submittedName>
        <fullName evidence="1">Uncharacterized protein</fullName>
    </submittedName>
</protein>
<sequence>MVEWIKESGDVRRDAAYVALLPTLAMRRRELQRLGLVHGDGHRWNVERAVKEDWAGREAGLPPLPLSVMDNPRQAALSAVGGKGGLW</sequence>
<dbReference type="Proteomes" id="UP000236416">
    <property type="component" value="Unassembled WGS sequence"/>
</dbReference>
<dbReference type="AlphaFoldDB" id="A0A2K4MSQ6"/>
<evidence type="ECO:0000313" key="1">
    <source>
        <dbReference type="EMBL" id="POB00149.1"/>
    </source>
</evidence>